<proteinExistence type="predicted"/>
<evidence type="ECO:0000259" key="2">
    <source>
        <dbReference type="Pfam" id="PF12728"/>
    </source>
</evidence>
<dbReference type="Pfam" id="PF12728">
    <property type="entry name" value="HTH_17"/>
    <property type="match status" value="1"/>
</dbReference>
<gene>
    <name evidence="3" type="ORF">ACX05_06220</name>
</gene>
<dbReference type="SUPFAM" id="SSF46955">
    <property type="entry name" value="Putative DNA-binding domain"/>
    <property type="match status" value="1"/>
</dbReference>
<accession>A0AAW3IXP9</accession>
<dbReference type="AlphaFoldDB" id="A0AAW3IXP9"/>
<dbReference type="EMBL" id="LIRS01000040">
    <property type="protein sequence ID" value="KOY39826.1"/>
    <property type="molecule type" value="Genomic_DNA"/>
</dbReference>
<sequence length="168" mass="18774">MGNYITISVACSSYNVTRKTIYNWRTKGLLKEKREGRSVLIDADSIEAVITPKLPSNVTQTTPALLDEIRKLHDKIDRLEGIITQLLPKGSGKSTPTLPKKSSNNTQEGANQKRQQKAIDKAREKFLELGSPKISRAELARQAGVDRNTVGKHWAKITQLELHNEQSD</sequence>
<name>A0AAW3IXP9_VIBPH</name>
<dbReference type="RefSeq" id="WP_053811790.1">
    <property type="nucleotide sequence ID" value="NZ_LIRS01000040.1"/>
</dbReference>
<protein>
    <recommendedName>
        <fullName evidence="2">Helix-turn-helix domain-containing protein</fullName>
    </recommendedName>
</protein>
<feature type="compositionally biased region" description="Polar residues" evidence="1">
    <location>
        <begin position="92"/>
        <end position="113"/>
    </location>
</feature>
<dbReference type="InterPro" id="IPR009057">
    <property type="entry name" value="Homeodomain-like_sf"/>
</dbReference>
<organism evidence="3 4">
    <name type="scientific">Vibrio parahaemolyticus</name>
    <dbReference type="NCBI Taxonomy" id="670"/>
    <lineage>
        <taxon>Bacteria</taxon>
        <taxon>Pseudomonadati</taxon>
        <taxon>Pseudomonadota</taxon>
        <taxon>Gammaproteobacteria</taxon>
        <taxon>Vibrionales</taxon>
        <taxon>Vibrionaceae</taxon>
        <taxon>Vibrio</taxon>
    </lineage>
</organism>
<evidence type="ECO:0000256" key="1">
    <source>
        <dbReference type="SAM" id="MobiDB-lite"/>
    </source>
</evidence>
<evidence type="ECO:0000313" key="4">
    <source>
        <dbReference type="Proteomes" id="UP000037697"/>
    </source>
</evidence>
<feature type="domain" description="Helix-turn-helix" evidence="2">
    <location>
        <begin position="4"/>
        <end position="50"/>
    </location>
</feature>
<feature type="region of interest" description="Disordered" evidence="1">
    <location>
        <begin position="87"/>
        <end position="118"/>
    </location>
</feature>
<dbReference type="Proteomes" id="UP000037697">
    <property type="component" value="Unassembled WGS sequence"/>
</dbReference>
<dbReference type="SUPFAM" id="SSF46689">
    <property type="entry name" value="Homeodomain-like"/>
    <property type="match status" value="1"/>
</dbReference>
<geneLocation type="plasmid" evidence="3">
    <name>unnamed1</name>
</geneLocation>
<evidence type="ECO:0000313" key="3">
    <source>
        <dbReference type="EMBL" id="KOY39826.1"/>
    </source>
</evidence>
<comment type="caution">
    <text evidence="3">The sequence shown here is derived from an EMBL/GenBank/DDBJ whole genome shotgun (WGS) entry which is preliminary data.</text>
</comment>
<dbReference type="InterPro" id="IPR009061">
    <property type="entry name" value="DNA-bd_dom_put_sf"/>
</dbReference>
<keyword evidence="3" id="KW-0614">Plasmid</keyword>
<dbReference type="InterPro" id="IPR041657">
    <property type="entry name" value="HTH_17"/>
</dbReference>
<reference evidence="3 4" key="1">
    <citation type="submission" date="2015-07" db="EMBL/GenBank/DDBJ databases">
        <title>Foodborne Vibrio parahaemolyticus Isolates.</title>
        <authorList>
            <person name="Ronholm J."/>
            <person name="Petronella N."/>
            <person name="Kenwell R."/>
            <person name="Banerjee S."/>
        </authorList>
    </citation>
    <scope>NUCLEOTIDE SEQUENCE [LARGE SCALE GENOMIC DNA]</scope>
    <source>
        <strain evidence="3 4">HS-06-05</strain>
        <plasmid evidence="3">unnamed1</plasmid>
    </source>
</reference>